<dbReference type="GeneID" id="17301084"/>
<reference evidence="3" key="3">
    <citation type="submission" date="2016-03" db="UniProtKB">
        <authorList>
            <consortium name="EnsemblProtists"/>
        </authorList>
    </citation>
    <scope>IDENTIFICATION</scope>
</reference>
<evidence type="ECO:0000313" key="4">
    <source>
        <dbReference type="Proteomes" id="UP000011087"/>
    </source>
</evidence>
<gene>
    <name evidence="2" type="ORF">GUITHDRAFT_152983</name>
</gene>
<organism evidence="2">
    <name type="scientific">Guillardia theta (strain CCMP2712)</name>
    <name type="common">Cryptophyte</name>
    <dbReference type="NCBI Taxonomy" id="905079"/>
    <lineage>
        <taxon>Eukaryota</taxon>
        <taxon>Cryptophyceae</taxon>
        <taxon>Pyrenomonadales</taxon>
        <taxon>Geminigeraceae</taxon>
        <taxon>Guillardia</taxon>
    </lineage>
</organism>
<dbReference type="Gene3D" id="2.160.10.10">
    <property type="entry name" value="Hexapeptide repeat proteins"/>
    <property type="match status" value="1"/>
</dbReference>
<dbReference type="PANTHER" id="PTHR13061:SF29">
    <property type="entry name" value="GAMMA CARBONIC ANHYDRASE-LIKE 1, MITOCHONDRIAL-RELATED"/>
    <property type="match status" value="1"/>
</dbReference>
<dbReference type="STRING" id="905079.L1J8X3"/>
<dbReference type="PANTHER" id="PTHR13061">
    <property type="entry name" value="DYNACTIN SUBUNIT P25"/>
    <property type="match status" value="1"/>
</dbReference>
<proteinExistence type="predicted"/>
<evidence type="ECO:0000313" key="3">
    <source>
        <dbReference type="EnsemblProtists" id="EKX44520"/>
    </source>
</evidence>
<reference evidence="2 4" key="1">
    <citation type="journal article" date="2012" name="Nature">
        <title>Algal genomes reveal evolutionary mosaicism and the fate of nucleomorphs.</title>
        <authorList>
            <consortium name="DOE Joint Genome Institute"/>
            <person name="Curtis B.A."/>
            <person name="Tanifuji G."/>
            <person name="Burki F."/>
            <person name="Gruber A."/>
            <person name="Irimia M."/>
            <person name="Maruyama S."/>
            <person name="Arias M.C."/>
            <person name="Ball S.G."/>
            <person name="Gile G.H."/>
            <person name="Hirakawa Y."/>
            <person name="Hopkins J.F."/>
            <person name="Kuo A."/>
            <person name="Rensing S.A."/>
            <person name="Schmutz J."/>
            <person name="Symeonidi A."/>
            <person name="Elias M."/>
            <person name="Eveleigh R.J."/>
            <person name="Herman E.K."/>
            <person name="Klute M.J."/>
            <person name="Nakayama T."/>
            <person name="Obornik M."/>
            <person name="Reyes-Prieto A."/>
            <person name="Armbrust E.V."/>
            <person name="Aves S.J."/>
            <person name="Beiko R.G."/>
            <person name="Coutinho P."/>
            <person name="Dacks J.B."/>
            <person name="Durnford D.G."/>
            <person name="Fast N.M."/>
            <person name="Green B.R."/>
            <person name="Grisdale C.J."/>
            <person name="Hempel F."/>
            <person name="Henrissat B."/>
            <person name="Hoppner M.P."/>
            <person name="Ishida K."/>
            <person name="Kim E."/>
            <person name="Koreny L."/>
            <person name="Kroth P.G."/>
            <person name="Liu Y."/>
            <person name="Malik S.B."/>
            <person name="Maier U.G."/>
            <person name="McRose D."/>
            <person name="Mock T."/>
            <person name="Neilson J.A."/>
            <person name="Onodera N.T."/>
            <person name="Poole A.M."/>
            <person name="Pritham E.J."/>
            <person name="Richards T.A."/>
            <person name="Rocap G."/>
            <person name="Roy S.W."/>
            <person name="Sarai C."/>
            <person name="Schaack S."/>
            <person name="Shirato S."/>
            <person name="Slamovits C.H."/>
            <person name="Spencer D.F."/>
            <person name="Suzuki S."/>
            <person name="Worden A.Z."/>
            <person name="Zauner S."/>
            <person name="Barry K."/>
            <person name="Bell C."/>
            <person name="Bharti A.K."/>
            <person name="Crow J.A."/>
            <person name="Grimwood J."/>
            <person name="Kramer R."/>
            <person name="Lindquist E."/>
            <person name="Lucas S."/>
            <person name="Salamov A."/>
            <person name="McFadden G.I."/>
            <person name="Lane C.E."/>
            <person name="Keeling P.J."/>
            <person name="Gray M.W."/>
            <person name="Grigoriev I.V."/>
            <person name="Archibald J.M."/>
        </authorList>
    </citation>
    <scope>NUCLEOTIDE SEQUENCE</scope>
    <source>
        <strain evidence="2 4">CCMP2712</strain>
    </source>
</reference>
<dbReference type="KEGG" id="gtt:GUITHDRAFT_152983"/>
<accession>L1J8X3</accession>
<dbReference type="RefSeq" id="XP_005831500.1">
    <property type="nucleotide sequence ID" value="XM_005831443.1"/>
</dbReference>
<dbReference type="AlphaFoldDB" id="L1J8X3"/>
<dbReference type="OrthoDB" id="25818at2759"/>
<sequence>MAWAAGQALRETGVALERLACRMLGDLTYKEPLSCHRNVMRIFSDAPKIKEGCFVAPTASVIGKVTLGTNSNVWYSAVVRGDRSNISIGNNCNVMERAVLNPTSGEIAIGDNVTVGAGAVIRAAKIGSGCMVGASAVLEDSVVVEDGAAVGPGAVVPASTVVPAGQIFTSAGLRALKADELAAIAAICGNVSKMAPVHTAECNKSFKDIEKEKEGYEWQQPLEDGDPMGLLSQDHEKSLQWQSKFT</sequence>
<protein>
    <recommendedName>
        <fullName evidence="5">Gamma carbonic anhydrase</fullName>
    </recommendedName>
</protein>
<dbReference type="eggNOG" id="ENOG502QTES">
    <property type="taxonomic scope" value="Eukaryota"/>
</dbReference>
<evidence type="ECO:0000313" key="2">
    <source>
        <dbReference type="EMBL" id="EKX44520.1"/>
    </source>
</evidence>
<dbReference type="InterPro" id="IPR050484">
    <property type="entry name" value="Transf_Hexapept/Carb_Anhydrase"/>
</dbReference>
<dbReference type="Pfam" id="PF21711">
    <property type="entry name" value="DCTN5"/>
    <property type="match status" value="1"/>
</dbReference>
<dbReference type="InterPro" id="IPR011004">
    <property type="entry name" value="Trimer_LpxA-like_sf"/>
</dbReference>
<dbReference type="CDD" id="cd04645">
    <property type="entry name" value="LbH_gamma_CA_like"/>
    <property type="match status" value="1"/>
</dbReference>
<dbReference type="EnsemblProtists" id="EKX44520">
    <property type="protein sequence ID" value="EKX44520"/>
    <property type="gene ID" value="GUITHDRAFT_152983"/>
</dbReference>
<dbReference type="OMA" id="NIWYGAV"/>
<evidence type="ECO:0008006" key="5">
    <source>
        <dbReference type="Google" id="ProtNLM"/>
    </source>
</evidence>
<dbReference type="SUPFAM" id="SSF51161">
    <property type="entry name" value="Trimeric LpxA-like enzymes"/>
    <property type="match status" value="1"/>
</dbReference>
<feature type="region of interest" description="Disordered" evidence="1">
    <location>
        <begin position="214"/>
        <end position="246"/>
    </location>
</feature>
<keyword evidence="4" id="KW-1185">Reference proteome</keyword>
<dbReference type="HOGENOM" id="CLU_064827_0_0_1"/>
<dbReference type="Proteomes" id="UP000011087">
    <property type="component" value="Unassembled WGS sequence"/>
</dbReference>
<evidence type="ECO:0000256" key="1">
    <source>
        <dbReference type="SAM" id="MobiDB-lite"/>
    </source>
</evidence>
<dbReference type="InterPro" id="IPR047324">
    <property type="entry name" value="LbH_gamma_CA-like"/>
</dbReference>
<dbReference type="EMBL" id="JH993004">
    <property type="protein sequence ID" value="EKX44520.1"/>
    <property type="molecule type" value="Genomic_DNA"/>
</dbReference>
<dbReference type="PaxDb" id="55529-EKX44520"/>
<name>L1J8X3_GUITC</name>
<reference evidence="4" key="2">
    <citation type="submission" date="2012-11" db="EMBL/GenBank/DDBJ databases">
        <authorList>
            <person name="Kuo A."/>
            <person name="Curtis B.A."/>
            <person name="Tanifuji G."/>
            <person name="Burki F."/>
            <person name="Gruber A."/>
            <person name="Irimia M."/>
            <person name="Maruyama S."/>
            <person name="Arias M.C."/>
            <person name="Ball S.G."/>
            <person name="Gile G.H."/>
            <person name="Hirakawa Y."/>
            <person name="Hopkins J.F."/>
            <person name="Rensing S.A."/>
            <person name="Schmutz J."/>
            <person name="Symeonidi A."/>
            <person name="Elias M."/>
            <person name="Eveleigh R.J."/>
            <person name="Herman E.K."/>
            <person name="Klute M.J."/>
            <person name="Nakayama T."/>
            <person name="Obornik M."/>
            <person name="Reyes-Prieto A."/>
            <person name="Armbrust E.V."/>
            <person name="Aves S.J."/>
            <person name="Beiko R.G."/>
            <person name="Coutinho P."/>
            <person name="Dacks J.B."/>
            <person name="Durnford D.G."/>
            <person name="Fast N.M."/>
            <person name="Green B.R."/>
            <person name="Grisdale C."/>
            <person name="Hempe F."/>
            <person name="Henrissat B."/>
            <person name="Hoppner M.P."/>
            <person name="Ishida K.-I."/>
            <person name="Kim E."/>
            <person name="Koreny L."/>
            <person name="Kroth P.G."/>
            <person name="Liu Y."/>
            <person name="Malik S.-B."/>
            <person name="Maier U.G."/>
            <person name="McRose D."/>
            <person name="Mock T."/>
            <person name="Neilson J.A."/>
            <person name="Onodera N.T."/>
            <person name="Poole A.M."/>
            <person name="Pritham E.J."/>
            <person name="Richards T.A."/>
            <person name="Rocap G."/>
            <person name="Roy S.W."/>
            <person name="Sarai C."/>
            <person name="Schaack S."/>
            <person name="Shirato S."/>
            <person name="Slamovits C.H."/>
            <person name="Spencer D.F."/>
            <person name="Suzuki S."/>
            <person name="Worden A.Z."/>
            <person name="Zauner S."/>
            <person name="Barry K."/>
            <person name="Bell C."/>
            <person name="Bharti A.K."/>
            <person name="Crow J.A."/>
            <person name="Grimwood J."/>
            <person name="Kramer R."/>
            <person name="Lindquist E."/>
            <person name="Lucas S."/>
            <person name="Salamov A."/>
            <person name="McFadden G.I."/>
            <person name="Lane C.E."/>
            <person name="Keeling P.J."/>
            <person name="Gray M.W."/>
            <person name="Grigoriev I.V."/>
            <person name="Archibald J.M."/>
        </authorList>
    </citation>
    <scope>NUCLEOTIDE SEQUENCE</scope>
    <source>
        <strain evidence="4">CCMP2712</strain>
    </source>
</reference>